<name>A0AAD4UID7_OVIAM</name>
<feature type="coiled-coil region" evidence="1">
    <location>
        <begin position="593"/>
        <end position="620"/>
    </location>
</feature>
<feature type="coiled-coil region" evidence="1">
    <location>
        <begin position="800"/>
        <end position="834"/>
    </location>
</feature>
<evidence type="ECO:0000256" key="2">
    <source>
        <dbReference type="SAM" id="MobiDB-lite"/>
    </source>
</evidence>
<comment type="caution">
    <text evidence="3">The sequence shown here is derived from an EMBL/GenBank/DDBJ whole genome shotgun (WGS) entry which is preliminary data.</text>
</comment>
<keyword evidence="1" id="KW-0175">Coiled coil</keyword>
<sequence>MFLPILSLVGSGHPSVRAQRPHVERRQHYNKVWFSVQCLTQATQENSTYTQTETEVHMETTMSRPVLSPTRINATASETFTVLQQRMRIVEEQTSSLRDDLIMLDFGDKRGQLETPECLEQPVSQNITRPVQNEIICSGKTNILWKNCEFLVNRMCRLESLIQSLKMNIFRLQTEKDLNPQKTDFLKERLNTIQEEHSKDLKLLQLEVMNLRQQLRDVKEEEDKAQDEVQRLTATLEIASETKKNAAIIEEELKTTKRKMNLKIQELRRQLSQEKHLRESLEKSGSALLLRIQEMEATVEVERKQENCIALRSSIQTTQELLAQEQQQKGELETASSQLKSDLGEKMPCDFNIVVSYEHLSYVNFLSLVSRDDIISKLVEENKNIQMSFNKEHEGNAYLRSEIVSLHEASEKAQEEQKMMTQTFQEQNLLLDAAHASITSELQTVQNEKTQLQVHLDHLILEHNQCIQKAQEAEKRATVQKELLESTIARLRGDLEASMQEKKSLLEEKDRLQKEVNKTEKEVAEEKCNLERELAKSKVDINALTRNVQTLEEKNKQLTDKIASLELEQASSDYHWLAQQQVENVLGKITDSKNKLAYEKGKLQTKVKQLEEQLHSLTETSSQNDHLRKLNKALEGKYAQLVMPPRRRKSPERPASSKFLESYRPPVSSVKERISSGLPSVVPNPTRRVTFAPTLTSVRSSQEIGDSRISLKTLLNAIKTMEGRLEGKIDILASRPLINDESPNFLNRDSVGNFQRQLAEAKEDNCKVTIMLENVLASHSKMQGALEKVQIELGRRDSEIAGLKKERALNQQRVQKLEAEVDQWQARMLVVDAQHNSEMEPLQKALDVAREDNRKLAMSLEQALQTNNHLQTKLDHVQEKLESKELERQNLETFKERMSEESKIEAELHAERIDALRKQFQIERETAKKAAQREVTEMKKALDEANFRSVEVSRTNRELRQKVTELEKLLNSSKEKIKNQRAQIKLHLSAKANNAQNQIETELRQMELIKDQYQKKNYEQSLSIQKFVSEMTNLQKEMQLLARSQYDTSARNKQQELRLEAERKLRQELENRCQELEETIRHLKKCKEATENKLKEASVESEQITANLEEAHRWFKCRFDGLQLELTKNRLQRLPREDKWQEEDQDKRHNSMSNQSALHRWKNKRNKLVPKKCHSEQERK</sequence>
<evidence type="ECO:0000256" key="1">
    <source>
        <dbReference type="SAM" id="Coils"/>
    </source>
</evidence>
<evidence type="ECO:0000313" key="4">
    <source>
        <dbReference type="Proteomes" id="UP001214576"/>
    </source>
</evidence>
<protein>
    <recommendedName>
        <fullName evidence="5">Coiled-coil domain containing 150</fullName>
    </recommendedName>
</protein>
<feature type="coiled-coil region" evidence="1">
    <location>
        <begin position="860"/>
        <end position="1107"/>
    </location>
</feature>
<dbReference type="PANTHER" id="PTHR35352:SF1">
    <property type="entry name" value="COILED-COIL DOMAIN-CONTAINING PROTEIN 150"/>
    <property type="match status" value="1"/>
</dbReference>
<dbReference type="PANTHER" id="PTHR35352">
    <property type="entry name" value="COILED-COIL DOMAIN-CONTAINING PROTEIN 150"/>
    <property type="match status" value="1"/>
</dbReference>
<evidence type="ECO:0000313" key="3">
    <source>
        <dbReference type="EMBL" id="KAI4544309.1"/>
    </source>
</evidence>
<reference evidence="3" key="1">
    <citation type="submission" date="2022-03" db="EMBL/GenBank/DDBJ databases">
        <title>Genomic analyses of argali, domestic sheep and their hybrids provide insights into chromosomal evolution, heterosis and genetic basis of agronomic traits.</title>
        <authorList>
            <person name="Li M."/>
        </authorList>
    </citation>
    <scope>NUCLEOTIDE SEQUENCE</scope>
    <source>
        <strain evidence="3">CAU-MHL-2022a</strain>
        <tissue evidence="3">Skin</tissue>
    </source>
</reference>
<feature type="compositionally biased region" description="Basic residues" evidence="2">
    <location>
        <begin position="1159"/>
        <end position="1172"/>
    </location>
</feature>
<dbReference type="InterPro" id="IPR038807">
    <property type="entry name" value="CCDC150"/>
</dbReference>
<organism evidence="3 4">
    <name type="scientific">Ovis ammon polii</name>
    <dbReference type="NCBI Taxonomy" id="230172"/>
    <lineage>
        <taxon>Eukaryota</taxon>
        <taxon>Metazoa</taxon>
        <taxon>Chordata</taxon>
        <taxon>Craniata</taxon>
        <taxon>Vertebrata</taxon>
        <taxon>Euteleostomi</taxon>
        <taxon>Mammalia</taxon>
        <taxon>Eutheria</taxon>
        <taxon>Laurasiatheria</taxon>
        <taxon>Artiodactyla</taxon>
        <taxon>Ruminantia</taxon>
        <taxon>Pecora</taxon>
        <taxon>Bovidae</taxon>
        <taxon>Caprinae</taxon>
        <taxon>Ovis</taxon>
    </lineage>
</organism>
<dbReference type="Proteomes" id="UP001214576">
    <property type="component" value="Unassembled WGS sequence"/>
</dbReference>
<evidence type="ECO:0008006" key="5">
    <source>
        <dbReference type="Google" id="ProtNLM"/>
    </source>
</evidence>
<proteinExistence type="predicted"/>
<feature type="region of interest" description="Disordered" evidence="2">
    <location>
        <begin position="1135"/>
        <end position="1180"/>
    </location>
</feature>
<accession>A0AAD4UID7</accession>
<dbReference type="EMBL" id="JAKZEL010000004">
    <property type="protein sequence ID" value="KAI4544309.1"/>
    <property type="molecule type" value="Genomic_DNA"/>
</dbReference>
<keyword evidence="4" id="KW-1185">Reference proteome</keyword>
<gene>
    <name evidence="3" type="ORF">MG293_004575</name>
</gene>
<feature type="coiled-coil region" evidence="1">
    <location>
        <begin position="456"/>
        <end position="568"/>
    </location>
</feature>
<dbReference type="AlphaFoldDB" id="A0AAD4UID7"/>
<feature type="coiled-coil region" evidence="1">
    <location>
        <begin position="194"/>
        <end position="284"/>
    </location>
</feature>
<feature type="coiled-coil region" evidence="1">
    <location>
        <begin position="315"/>
        <end position="342"/>
    </location>
</feature>